<dbReference type="Pfam" id="PF01856">
    <property type="entry name" value="HP_OMP"/>
    <property type="match status" value="1"/>
</dbReference>
<dbReference type="RefSeq" id="WP_115578355.1">
    <property type="nucleotide sequence ID" value="NZ_NXLX01000001.1"/>
</dbReference>
<dbReference type="Proteomes" id="UP000256695">
    <property type="component" value="Unassembled WGS sequence"/>
</dbReference>
<gene>
    <name evidence="1" type="ORF">CQA57_00935</name>
</gene>
<keyword evidence="2" id="KW-1185">Reference proteome</keyword>
<reference evidence="1 2" key="1">
    <citation type="submission" date="2018-04" db="EMBL/GenBank/DDBJ databases">
        <title>Novel Campyloabacter and Helicobacter Species and Strains.</title>
        <authorList>
            <person name="Mannion A.J."/>
            <person name="Shen Z."/>
            <person name="Fox J.G."/>
        </authorList>
    </citation>
    <scope>NUCLEOTIDE SEQUENCE [LARGE SCALE GENOMIC DNA]</scope>
    <source>
        <strain evidence="1 2">MIT 04-9362</strain>
    </source>
</reference>
<proteinExistence type="predicted"/>
<dbReference type="InterPro" id="IPR002718">
    <property type="entry name" value="OMP_Helicobacter"/>
</dbReference>
<organism evidence="1 2">
    <name type="scientific">Helicobacter anseris</name>
    <dbReference type="NCBI Taxonomy" id="375926"/>
    <lineage>
        <taxon>Bacteria</taxon>
        <taxon>Pseudomonadati</taxon>
        <taxon>Campylobacterota</taxon>
        <taxon>Epsilonproteobacteria</taxon>
        <taxon>Campylobacterales</taxon>
        <taxon>Helicobacteraceae</taxon>
        <taxon>Helicobacter</taxon>
    </lineage>
</organism>
<comment type="caution">
    <text evidence="1">The sequence shown here is derived from an EMBL/GenBank/DDBJ whole genome shotgun (WGS) entry which is preliminary data.</text>
</comment>
<dbReference type="AlphaFoldDB" id="A0A3D8JAX3"/>
<dbReference type="OrthoDB" id="5330060at2"/>
<sequence length="289" mass="32748">MKKVLFFWLYLGFLYGIENNAFVGFGSSFGNTIHTDFSQVITKDNNTCEGSVCIGGKSSATYKGHISPTFRFILGNEAIFDKLHISGLRIYGGIEVAQASLGNIQGEVQTQTPRDVSFDTIVGEKSDGSPDIQKVAMLSPKAQQDFLLSNAISTTLSLNLDFFLNFPIDYFFQKKWKKFPFMKIGIFAGFGAEFNLLKSNYWINQSLYDNQESAFYASGSGVFFNLGGHFYLTRHDRLEFGVKIPYYNLKQDSWKAVNATANIWAEQTLKQSFEIKKDIELRIAYVFYF</sequence>
<name>A0A3D8JAX3_9HELI</name>
<evidence type="ECO:0008006" key="3">
    <source>
        <dbReference type="Google" id="ProtNLM"/>
    </source>
</evidence>
<dbReference type="EMBL" id="NXLX01000001">
    <property type="protein sequence ID" value="RDU74647.1"/>
    <property type="molecule type" value="Genomic_DNA"/>
</dbReference>
<evidence type="ECO:0000313" key="2">
    <source>
        <dbReference type="Proteomes" id="UP000256695"/>
    </source>
</evidence>
<protein>
    <recommendedName>
        <fullName evidence="3">Outer membrane beta-barrel protein</fullName>
    </recommendedName>
</protein>
<evidence type="ECO:0000313" key="1">
    <source>
        <dbReference type="EMBL" id="RDU74647.1"/>
    </source>
</evidence>
<accession>A0A3D8JAX3</accession>